<dbReference type="PANTHER" id="PTHR23359">
    <property type="entry name" value="NUCLEOTIDE KINASE"/>
    <property type="match status" value="1"/>
</dbReference>
<dbReference type="InterPro" id="IPR000850">
    <property type="entry name" value="Adenylat/UMP-CMP_kin"/>
</dbReference>
<evidence type="ECO:0000256" key="2">
    <source>
        <dbReference type="ARBA" id="ARBA00022741"/>
    </source>
</evidence>
<sequence length="189" mass="21533">MTNIILFGPPGAGKGTQSDKLIQKYNLIHLSTGDLFRIHLNNKTKLGLEAKKFMDNGNLVPDSVVINMVEKKILENLNSNGFIFDGFPRTVNQAIALDQMLEKNNLIINLMITLNVNDEELKKRIKKRALVSGRIDDQSKEKINNRIQVYKKETLPVSNHYRDLNKYNEINGIGSIDDIFYNICSKIDK</sequence>
<protein>
    <recommendedName>
        <fullName evidence="5">Adenylate kinase active site lid domain-containing protein</fullName>
    </recommendedName>
</protein>
<dbReference type="SUPFAM" id="SSF52540">
    <property type="entry name" value="P-loop containing nucleoside triphosphate hydrolases"/>
    <property type="match status" value="1"/>
</dbReference>
<dbReference type="InterPro" id="IPR033690">
    <property type="entry name" value="Adenylat_kinase_CS"/>
</dbReference>
<name>A0A381Q885_9ZZZZ</name>
<dbReference type="NCBIfam" id="NF011100">
    <property type="entry name" value="PRK14527.1"/>
    <property type="match status" value="1"/>
</dbReference>
<dbReference type="HAMAP" id="MF_00235">
    <property type="entry name" value="Adenylate_kinase_Adk"/>
    <property type="match status" value="1"/>
</dbReference>
<reference evidence="4" key="1">
    <citation type="submission" date="2018-05" db="EMBL/GenBank/DDBJ databases">
        <authorList>
            <person name="Lanie J.A."/>
            <person name="Ng W.-L."/>
            <person name="Kazmierczak K.M."/>
            <person name="Andrzejewski T.M."/>
            <person name="Davidsen T.M."/>
            <person name="Wayne K.J."/>
            <person name="Tettelin H."/>
            <person name="Glass J.I."/>
            <person name="Rusch D."/>
            <person name="Podicherti R."/>
            <person name="Tsui H.-C.T."/>
            <person name="Winkler M.E."/>
        </authorList>
    </citation>
    <scope>NUCLEOTIDE SEQUENCE</scope>
</reference>
<dbReference type="InterPro" id="IPR027417">
    <property type="entry name" value="P-loop_NTPase"/>
</dbReference>
<dbReference type="GO" id="GO:0005524">
    <property type="term" value="F:ATP binding"/>
    <property type="evidence" value="ECO:0007669"/>
    <property type="project" value="InterPro"/>
</dbReference>
<dbReference type="NCBIfam" id="NF011105">
    <property type="entry name" value="PRK14532.1"/>
    <property type="match status" value="1"/>
</dbReference>
<dbReference type="CDD" id="cd01428">
    <property type="entry name" value="ADK"/>
    <property type="match status" value="1"/>
</dbReference>
<proteinExistence type="inferred from homology"/>
<gene>
    <name evidence="4" type="ORF">METZ01_LOCUS28395</name>
</gene>
<dbReference type="EMBL" id="UINC01001249">
    <property type="protein sequence ID" value="SUZ75541.1"/>
    <property type="molecule type" value="Genomic_DNA"/>
</dbReference>
<dbReference type="PROSITE" id="PS00113">
    <property type="entry name" value="ADENYLATE_KINASE"/>
    <property type="match status" value="1"/>
</dbReference>
<evidence type="ECO:0000313" key="4">
    <source>
        <dbReference type="EMBL" id="SUZ75541.1"/>
    </source>
</evidence>
<dbReference type="AlphaFoldDB" id="A0A381Q885"/>
<organism evidence="4">
    <name type="scientific">marine metagenome</name>
    <dbReference type="NCBI Taxonomy" id="408172"/>
    <lineage>
        <taxon>unclassified sequences</taxon>
        <taxon>metagenomes</taxon>
        <taxon>ecological metagenomes</taxon>
    </lineage>
</organism>
<evidence type="ECO:0008006" key="5">
    <source>
        <dbReference type="Google" id="ProtNLM"/>
    </source>
</evidence>
<keyword evidence="3" id="KW-0418">Kinase</keyword>
<evidence type="ECO:0000256" key="1">
    <source>
        <dbReference type="ARBA" id="ARBA00022679"/>
    </source>
</evidence>
<keyword evidence="1" id="KW-0808">Transferase</keyword>
<dbReference type="NCBIfam" id="NF001381">
    <property type="entry name" value="PRK00279.1-3"/>
    <property type="match status" value="1"/>
</dbReference>
<dbReference type="GO" id="GO:0006139">
    <property type="term" value="P:nucleobase-containing compound metabolic process"/>
    <property type="evidence" value="ECO:0007669"/>
    <property type="project" value="InterPro"/>
</dbReference>
<evidence type="ECO:0000256" key="3">
    <source>
        <dbReference type="ARBA" id="ARBA00022777"/>
    </source>
</evidence>
<dbReference type="Pfam" id="PF00406">
    <property type="entry name" value="ADK"/>
    <property type="match status" value="1"/>
</dbReference>
<dbReference type="Gene3D" id="3.40.50.300">
    <property type="entry name" value="P-loop containing nucleotide triphosphate hydrolases"/>
    <property type="match status" value="1"/>
</dbReference>
<keyword evidence="2" id="KW-0547">Nucleotide-binding</keyword>
<dbReference type="PRINTS" id="PR00094">
    <property type="entry name" value="ADENYLTKNASE"/>
</dbReference>
<accession>A0A381Q885</accession>
<dbReference type="GO" id="GO:0019205">
    <property type="term" value="F:nucleobase-containing compound kinase activity"/>
    <property type="evidence" value="ECO:0007669"/>
    <property type="project" value="InterPro"/>
</dbReference>